<dbReference type="SUPFAM" id="SSF47807">
    <property type="entry name" value="5' to 3' exonuclease, C-terminal subdomain"/>
    <property type="match status" value="1"/>
</dbReference>
<evidence type="ECO:0000256" key="6">
    <source>
        <dbReference type="ARBA" id="ARBA00022801"/>
    </source>
</evidence>
<dbReference type="PANTHER" id="PTHR11081:SF65">
    <property type="entry name" value="DNA DAMAGE-INDUCIBLE PROTEIN DIN7-RELATED"/>
    <property type="match status" value="1"/>
</dbReference>
<dbReference type="GO" id="GO:0005634">
    <property type="term" value="C:nucleus"/>
    <property type="evidence" value="ECO:0007669"/>
    <property type="project" value="UniProtKB-SubCell"/>
</dbReference>
<dbReference type="InterPro" id="IPR029060">
    <property type="entry name" value="PIN-like_dom_sf"/>
</dbReference>
<dbReference type="InterPro" id="IPR006084">
    <property type="entry name" value="XPG/Rad2"/>
</dbReference>
<dbReference type="PANTHER" id="PTHR11081">
    <property type="entry name" value="FLAP ENDONUCLEASE FAMILY MEMBER"/>
    <property type="match status" value="1"/>
</dbReference>
<evidence type="ECO:0000313" key="11">
    <source>
        <dbReference type="EMBL" id="RKP24721.1"/>
    </source>
</evidence>
<feature type="non-terminal residue" evidence="11">
    <location>
        <position position="1"/>
    </location>
</feature>
<dbReference type="InterPro" id="IPR037315">
    <property type="entry name" value="EXO1_H3TH"/>
</dbReference>
<keyword evidence="4" id="KW-0479">Metal-binding</keyword>
<dbReference type="InterPro" id="IPR036279">
    <property type="entry name" value="5-3_exonuclease_C_sf"/>
</dbReference>
<dbReference type="SMART" id="SM00484">
    <property type="entry name" value="XPGI"/>
    <property type="match status" value="1"/>
</dbReference>
<gene>
    <name evidence="11" type="ORF">SYNPS1DRAFT_16761</name>
</gene>
<dbReference type="GO" id="GO:0017108">
    <property type="term" value="F:5'-flap endonuclease activity"/>
    <property type="evidence" value="ECO:0007669"/>
    <property type="project" value="TreeGrafter"/>
</dbReference>
<dbReference type="FunFam" id="1.10.150.20:FF:000011">
    <property type="entry name" value="exonuclease 1"/>
    <property type="match status" value="1"/>
</dbReference>
<dbReference type="PRINTS" id="PR00853">
    <property type="entry name" value="XPGRADSUPER"/>
</dbReference>
<evidence type="ECO:0000256" key="7">
    <source>
        <dbReference type="ARBA" id="ARBA00022842"/>
    </source>
</evidence>
<dbReference type="Proteomes" id="UP000278143">
    <property type="component" value="Unassembled WGS sequence"/>
</dbReference>
<feature type="domain" description="XPG-I" evidence="10">
    <location>
        <begin position="29"/>
        <end position="97"/>
    </location>
</feature>
<proteinExistence type="predicted"/>
<keyword evidence="9" id="KW-0539">Nucleus</keyword>
<evidence type="ECO:0000256" key="2">
    <source>
        <dbReference type="ARBA" id="ARBA00004123"/>
    </source>
</evidence>
<keyword evidence="8" id="KW-0234">DNA repair</keyword>
<comment type="cofactor">
    <cofactor evidence="1">
        <name>Mg(2+)</name>
        <dbReference type="ChEBI" id="CHEBI:18420"/>
    </cofactor>
</comment>
<evidence type="ECO:0000256" key="9">
    <source>
        <dbReference type="ARBA" id="ARBA00023242"/>
    </source>
</evidence>
<evidence type="ECO:0000256" key="4">
    <source>
        <dbReference type="ARBA" id="ARBA00022723"/>
    </source>
</evidence>
<evidence type="ECO:0000313" key="12">
    <source>
        <dbReference type="Proteomes" id="UP000278143"/>
    </source>
</evidence>
<keyword evidence="12" id="KW-1185">Reference proteome</keyword>
<dbReference type="Gene3D" id="1.10.150.20">
    <property type="entry name" value="5' to 3' exonuclease, C-terminal subdomain"/>
    <property type="match status" value="1"/>
</dbReference>
<dbReference type="OrthoDB" id="26491at2759"/>
<dbReference type="SMART" id="SM00279">
    <property type="entry name" value="HhH2"/>
    <property type="match status" value="1"/>
</dbReference>
<dbReference type="GO" id="GO:0003677">
    <property type="term" value="F:DNA binding"/>
    <property type="evidence" value="ECO:0007669"/>
    <property type="project" value="InterPro"/>
</dbReference>
<evidence type="ECO:0000256" key="3">
    <source>
        <dbReference type="ARBA" id="ARBA00022722"/>
    </source>
</evidence>
<accession>A0A4P9YZ94</accession>
<protein>
    <submittedName>
        <fullName evidence="11">PIN domain-like protein</fullName>
    </submittedName>
</protein>
<dbReference type="EMBL" id="KZ990069">
    <property type="protein sequence ID" value="RKP24721.1"/>
    <property type="molecule type" value="Genomic_DNA"/>
</dbReference>
<comment type="subcellular location">
    <subcellularLocation>
        <location evidence="2">Nucleus</location>
    </subcellularLocation>
</comment>
<dbReference type="Gene3D" id="3.40.50.1010">
    <property type="entry name" value="5'-nuclease"/>
    <property type="match status" value="1"/>
</dbReference>
<dbReference type="InterPro" id="IPR006086">
    <property type="entry name" value="XPG-I_dom"/>
</dbReference>
<dbReference type="Pfam" id="PF00867">
    <property type="entry name" value="XPG_I"/>
    <property type="match status" value="1"/>
</dbReference>
<evidence type="ECO:0000256" key="5">
    <source>
        <dbReference type="ARBA" id="ARBA00022763"/>
    </source>
</evidence>
<dbReference type="InterPro" id="IPR008918">
    <property type="entry name" value="HhH2"/>
</dbReference>
<name>A0A4P9YZ94_9FUNG</name>
<keyword evidence="5" id="KW-0227">DNA damage</keyword>
<dbReference type="CDD" id="cd09908">
    <property type="entry name" value="H3TH_EXO1"/>
    <property type="match status" value="1"/>
</dbReference>
<keyword evidence="3" id="KW-0540">Nuclease</keyword>
<sequence>GQSRLAYEHFQRSLDVTPLMARQLIEVLRKENIKYVVAPYEADAQLAYLSLTGVVAAVITEDSDSLVFGCSRVIFKMDQYGYGMEIKRADFASNSGISLHGWTDADFRRWCILSGCDYLKSLPGMGLKRAHKYVKMYKTLDQVLNGVKKDGFPVTDAYRNSFKEAELTFLHQRVYDMTAQRLRYLTELPADLSTESIPYLGTYPCVV</sequence>
<organism evidence="11 12">
    <name type="scientific">Syncephalis pseudoplumigaleata</name>
    <dbReference type="NCBI Taxonomy" id="1712513"/>
    <lineage>
        <taxon>Eukaryota</taxon>
        <taxon>Fungi</taxon>
        <taxon>Fungi incertae sedis</taxon>
        <taxon>Zoopagomycota</taxon>
        <taxon>Zoopagomycotina</taxon>
        <taxon>Zoopagomycetes</taxon>
        <taxon>Zoopagales</taxon>
        <taxon>Piptocephalidaceae</taxon>
        <taxon>Syncephalis</taxon>
    </lineage>
</organism>
<evidence type="ECO:0000259" key="10">
    <source>
        <dbReference type="SMART" id="SM00484"/>
    </source>
</evidence>
<keyword evidence="6" id="KW-0378">Hydrolase</keyword>
<dbReference type="AlphaFoldDB" id="A0A4P9YZ94"/>
<dbReference type="SUPFAM" id="SSF88723">
    <property type="entry name" value="PIN domain-like"/>
    <property type="match status" value="1"/>
</dbReference>
<reference evidence="12" key="1">
    <citation type="journal article" date="2018" name="Nat. Microbiol.">
        <title>Leveraging single-cell genomics to expand the fungal tree of life.</title>
        <authorList>
            <person name="Ahrendt S.R."/>
            <person name="Quandt C.A."/>
            <person name="Ciobanu D."/>
            <person name="Clum A."/>
            <person name="Salamov A."/>
            <person name="Andreopoulos B."/>
            <person name="Cheng J.F."/>
            <person name="Woyke T."/>
            <person name="Pelin A."/>
            <person name="Henrissat B."/>
            <person name="Reynolds N.K."/>
            <person name="Benny G.L."/>
            <person name="Smith M.E."/>
            <person name="James T.Y."/>
            <person name="Grigoriev I.V."/>
        </authorList>
    </citation>
    <scope>NUCLEOTIDE SEQUENCE [LARGE SCALE GENOMIC DNA]</scope>
    <source>
        <strain evidence="12">Benny S71-1</strain>
    </source>
</reference>
<evidence type="ECO:0000256" key="8">
    <source>
        <dbReference type="ARBA" id="ARBA00023204"/>
    </source>
</evidence>
<dbReference type="GO" id="GO:0046872">
    <property type="term" value="F:metal ion binding"/>
    <property type="evidence" value="ECO:0007669"/>
    <property type="project" value="UniProtKB-KW"/>
</dbReference>
<evidence type="ECO:0000256" key="1">
    <source>
        <dbReference type="ARBA" id="ARBA00001946"/>
    </source>
</evidence>
<dbReference type="GO" id="GO:0006281">
    <property type="term" value="P:DNA repair"/>
    <property type="evidence" value="ECO:0007669"/>
    <property type="project" value="UniProtKB-KW"/>
</dbReference>
<dbReference type="GO" id="GO:0035312">
    <property type="term" value="F:5'-3' DNA exonuclease activity"/>
    <property type="evidence" value="ECO:0007669"/>
    <property type="project" value="InterPro"/>
</dbReference>
<keyword evidence="7" id="KW-0460">Magnesium</keyword>